<keyword evidence="4" id="KW-0808">Transferase</keyword>
<dbReference type="Gene3D" id="1.10.357.10">
    <property type="entry name" value="Tetracycline Repressor, domain 2"/>
    <property type="match status" value="1"/>
</dbReference>
<organism evidence="4 5">
    <name type="scientific">Catenibacillus scindens</name>
    <dbReference type="NCBI Taxonomy" id="673271"/>
    <lineage>
        <taxon>Bacteria</taxon>
        <taxon>Bacillati</taxon>
        <taxon>Bacillota</taxon>
        <taxon>Clostridia</taxon>
        <taxon>Lachnospirales</taxon>
        <taxon>Lachnospiraceae</taxon>
        <taxon>Catenibacillus</taxon>
    </lineage>
</organism>
<proteinExistence type="predicted"/>
<comment type="caution">
    <text evidence="4">The sequence shown here is derived from an EMBL/GenBank/DDBJ whole genome shotgun (WGS) entry which is preliminary data.</text>
</comment>
<reference evidence="4 5" key="1">
    <citation type="submission" date="2020-08" db="EMBL/GenBank/DDBJ databases">
        <title>Genomic Encyclopedia of Type Strains, Phase IV (KMG-IV): sequencing the most valuable type-strain genomes for metagenomic binning, comparative biology and taxonomic classification.</title>
        <authorList>
            <person name="Goeker M."/>
        </authorList>
    </citation>
    <scope>NUCLEOTIDE SEQUENCE [LARGE SCALE GENOMIC DNA]</scope>
    <source>
        <strain evidence="4 5">DSM 106146</strain>
    </source>
</reference>
<feature type="DNA-binding region" description="H-T-H motif" evidence="2">
    <location>
        <begin position="28"/>
        <end position="47"/>
    </location>
</feature>
<name>A0A7W8M5K9_9FIRM</name>
<dbReference type="PANTHER" id="PTHR43479:SF7">
    <property type="entry name" value="TETR-FAMILY TRANSCRIPTIONAL REGULATOR"/>
    <property type="match status" value="1"/>
</dbReference>
<evidence type="ECO:0000259" key="3">
    <source>
        <dbReference type="PROSITE" id="PS50977"/>
    </source>
</evidence>
<evidence type="ECO:0000313" key="5">
    <source>
        <dbReference type="Proteomes" id="UP000543642"/>
    </source>
</evidence>
<dbReference type="InterPro" id="IPR050624">
    <property type="entry name" value="HTH-type_Tx_Regulator"/>
</dbReference>
<keyword evidence="4" id="KW-0418">Kinase</keyword>
<protein>
    <submittedName>
        <fullName evidence="4">Putative dihydroxyacetone kinase regulator</fullName>
    </submittedName>
</protein>
<dbReference type="Pfam" id="PF00440">
    <property type="entry name" value="TetR_N"/>
    <property type="match status" value="1"/>
</dbReference>
<dbReference type="AlphaFoldDB" id="A0A7W8M5K9"/>
<keyword evidence="1 2" id="KW-0238">DNA-binding</keyword>
<evidence type="ECO:0000256" key="1">
    <source>
        <dbReference type="ARBA" id="ARBA00023125"/>
    </source>
</evidence>
<gene>
    <name evidence="4" type="ORF">HNP82_002304</name>
</gene>
<dbReference type="GO" id="GO:0016301">
    <property type="term" value="F:kinase activity"/>
    <property type="evidence" value="ECO:0007669"/>
    <property type="project" value="UniProtKB-KW"/>
</dbReference>
<dbReference type="InterPro" id="IPR001647">
    <property type="entry name" value="HTH_TetR"/>
</dbReference>
<accession>A0A7W8M5K9</accession>
<dbReference type="RefSeq" id="WP_183774792.1">
    <property type="nucleotide sequence ID" value="NZ_JACHFW010000009.1"/>
</dbReference>
<evidence type="ECO:0000256" key="2">
    <source>
        <dbReference type="PROSITE-ProRule" id="PRU00335"/>
    </source>
</evidence>
<dbReference type="InterPro" id="IPR009057">
    <property type="entry name" value="Homeodomain-like_sf"/>
</dbReference>
<dbReference type="InterPro" id="IPR039532">
    <property type="entry name" value="TetR_C_Firmicutes"/>
</dbReference>
<evidence type="ECO:0000313" key="4">
    <source>
        <dbReference type="EMBL" id="MBB5265165.1"/>
    </source>
</evidence>
<dbReference type="EMBL" id="JACHFW010000009">
    <property type="protein sequence ID" value="MBB5265165.1"/>
    <property type="molecule type" value="Genomic_DNA"/>
</dbReference>
<dbReference type="PROSITE" id="PS50977">
    <property type="entry name" value="HTH_TETR_2"/>
    <property type="match status" value="1"/>
</dbReference>
<dbReference type="GO" id="GO:0003677">
    <property type="term" value="F:DNA binding"/>
    <property type="evidence" value="ECO:0007669"/>
    <property type="project" value="UniProtKB-UniRule"/>
</dbReference>
<feature type="domain" description="HTH tetR-type" evidence="3">
    <location>
        <begin position="5"/>
        <end position="65"/>
    </location>
</feature>
<dbReference type="SUPFAM" id="SSF46689">
    <property type="entry name" value="Homeodomain-like"/>
    <property type="match status" value="1"/>
</dbReference>
<dbReference type="Pfam" id="PF14278">
    <property type="entry name" value="TetR_C_8"/>
    <property type="match status" value="1"/>
</dbReference>
<keyword evidence="5" id="KW-1185">Reference proteome</keyword>
<sequence length="176" mass="20703">MADSNITKHALAQALKELLRDRSLEKISVGSICEACGMNRKSFYYHFKDKYDLVNWIYYTEFIDRMKTKTYTASWDVIDDLCEYLFDNKEFYQKTLQMEGQNSFSDYLRDILIAFFMEDLEEAFSKESSVRPFAEFYADAIICALKKWLVQRDCISPLEFSSFIKKCISGIADHLL</sequence>
<dbReference type="PANTHER" id="PTHR43479">
    <property type="entry name" value="ACREF/ENVCD OPERON REPRESSOR-RELATED"/>
    <property type="match status" value="1"/>
</dbReference>
<dbReference type="Proteomes" id="UP000543642">
    <property type="component" value="Unassembled WGS sequence"/>
</dbReference>